<comment type="caution">
    <text evidence="2">The sequence shown here is derived from an EMBL/GenBank/DDBJ whole genome shotgun (WGS) entry which is preliminary data.</text>
</comment>
<feature type="region of interest" description="Disordered" evidence="1">
    <location>
        <begin position="435"/>
        <end position="483"/>
    </location>
</feature>
<dbReference type="Proteomes" id="UP000186601">
    <property type="component" value="Unassembled WGS sequence"/>
</dbReference>
<feature type="compositionally biased region" description="Basic residues" evidence="1">
    <location>
        <begin position="435"/>
        <end position="447"/>
    </location>
</feature>
<keyword evidence="3" id="KW-1185">Reference proteome</keyword>
<dbReference type="EMBL" id="MLYV02000069">
    <property type="protein sequence ID" value="PSS37267.1"/>
    <property type="molecule type" value="Genomic_DNA"/>
</dbReference>
<name>A0A2R6S4Q0_9APHY</name>
<evidence type="ECO:0000313" key="3">
    <source>
        <dbReference type="Proteomes" id="UP000186601"/>
    </source>
</evidence>
<sequence length="799" mass="89551">MQLLKSEGVALRGSVPTFFEQPPTWLVLHVVCNLARTSADLRHSLDLVYHHLPYASPSMQPTIVILLTIRLAQHGLLAPLRLVIKSFLNVSAQATGDQFNLLLYALTFAPGRKETSALATTIMMIMENREMKIRPLVYNALLRPTFLTLDVAEAVERCMDVDGITPNRQHLTILLRLMARHGRRKQAARYVLALRGCQEEARNGAVLCSTKPQDGIEITTSRRPWTAPYISSLRSSFKAFRHVKSASRVVVQQSIPSHLHPSTTQMSHSPAALIEQSPEIGSESEEIDEDEGDPQFAFKPDKIPSFIQPPFSMPPPKEWKISHFSRLNVKDWVAALYVAGRDKRISAKALLEAFQKGAQRFGRDVNMFAYCVVVRGLLYKWDPGRAVALWDESRIHSHRLPLSTFSIGIGVSALTLNREPHRAFALLEHVSASHFRREKRSKNRKAVKNGTHPPTTAPGSQGMSPPKIYPKPPSRHRPPPPPAVINVEAINQFMVTLQRIGRPDAVFALWDSMRTLYDLDPDAYTLSILLNTARWARHDKSVIRGALIQLGLLKKHRKANNPTTISLRGDAVAKIADLFNPKARAVLNGMWNGESAAEVALRIATQMFLGNWPILKNVRTPVRALRHSAEDRTLAPLSDAFMSLSGSYYGDEDAPPPIIILAEGSTPLYSYPHIIPTDVTFRAYIDLLHAECFTTDIPLVLAWMRELRISPSKNTIASALVYWSEVSKDAPLIEAMKGGSHRSPYAMLSQWIQAWVGKENMPTSIEWSHAIKRLAYYREAMNGGILTRSQMRREGSGWR</sequence>
<feature type="region of interest" description="Disordered" evidence="1">
    <location>
        <begin position="275"/>
        <end position="294"/>
    </location>
</feature>
<evidence type="ECO:0000313" key="2">
    <source>
        <dbReference type="EMBL" id="PSS37267.1"/>
    </source>
</evidence>
<feature type="compositionally biased region" description="Polar residues" evidence="1">
    <location>
        <begin position="452"/>
        <end position="463"/>
    </location>
</feature>
<organism evidence="2 3">
    <name type="scientific">Hermanssonia centrifuga</name>
    <dbReference type="NCBI Taxonomy" id="98765"/>
    <lineage>
        <taxon>Eukaryota</taxon>
        <taxon>Fungi</taxon>
        <taxon>Dikarya</taxon>
        <taxon>Basidiomycota</taxon>
        <taxon>Agaricomycotina</taxon>
        <taxon>Agaricomycetes</taxon>
        <taxon>Polyporales</taxon>
        <taxon>Meruliaceae</taxon>
        <taxon>Hermanssonia</taxon>
    </lineage>
</organism>
<proteinExistence type="predicted"/>
<evidence type="ECO:0000256" key="1">
    <source>
        <dbReference type="SAM" id="MobiDB-lite"/>
    </source>
</evidence>
<gene>
    <name evidence="2" type="ORF">PHLCEN_2v905</name>
</gene>
<reference evidence="2 3" key="1">
    <citation type="submission" date="2018-02" db="EMBL/GenBank/DDBJ databases">
        <title>Genome sequence of the basidiomycete white-rot fungus Phlebia centrifuga.</title>
        <authorList>
            <person name="Granchi Z."/>
            <person name="Peng M."/>
            <person name="de Vries R.P."/>
            <person name="Hilden K."/>
            <person name="Makela M.R."/>
            <person name="Grigoriev I."/>
            <person name="Riley R."/>
        </authorList>
    </citation>
    <scope>NUCLEOTIDE SEQUENCE [LARGE SCALE GENOMIC DNA]</scope>
    <source>
        <strain evidence="2 3">FBCC195</strain>
    </source>
</reference>
<accession>A0A2R6S4Q0</accession>
<protein>
    <submittedName>
        <fullName evidence="2">Uncharacterized protein</fullName>
    </submittedName>
</protein>
<dbReference type="STRING" id="98765.A0A2R6S4Q0"/>
<feature type="compositionally biased region" description="Acidic residues" evidence="1">
    <location>
        <begin position="282"/>
        <end position="293"/>
    </location>
</feature>
<dbReference type="AlphaFoldDB" id="A0A2R6S4Q0"/>
<dbReference type="OrthoDB" id="185373at2759"/>